<dbReference type="RefSeq" id="WP_141518464.1">
    <property type="nucleotide sequence ID" value="NZ_VICE01000084.1"/>
</dbReference>
<accession>A0A508A5J3</accession>
<evidence type="ECO:0000313" key="1">
    <source>
        <dbReference type="EMBL" id="TQD45206.1"/>
    </source>
</evidence>
<organism evidence="1 2">
    <name type="scientific">Marilutibacter aestuarii</name>
    <dbReference type="NCBI Taxonomy" id="1706195"/>
    <lineage>
        <taxon>Bacteria</taxon>
        <taxon>Pseudomonadati</taxon>
        <taxon>Pseudomonadota</taxon>
        <taxon>Gammaproteobacteria</taxon>
        <taxon>Lysobacterales</taxon>
        <taxon>Lysobacteraceae</taxon>
        <taxon>Marilutibacter</taxon>
    </lineage>
</organism>
<dbReference type="EMBL" id="VICE01000084">
    <property type="protein sequence ID" value="TQD45206.1"/>
    <property type="molecule type" value="Genomic_DNA"/>
</dbReference>
<keyword evidence="2" id="KW-1185">Reference proteome</keyword>
<proteinExistence type="predicted"/>
<dbReference type="Proteomes" id="UP000318212">
    <property type="component" value="Unassembled WGS sequence"/>
</dbReference>
<gene>
    <name evidence="1" type="ORF">FKV25_09040</name>
</gene>
<protein>
    <submittedName>
        <fullName evidence="1">Uncharacterized protein</fullName>
    </submittedName>
</protein>
<reference evidence="1 2" key="1">
    <citation type="submission" date="2019-06" db="EMBL/GenBank/DDBJ databases">
        <title>Lysobacter alkalisoli sp. nov. isolated from saline soil.</title>
        <authorList>
            <person name="Sun J.-Q."/>
            <person name="Xu L."/>
        </authorList>
    </citation>
    <scope>NUCLEOTIDE SEQUENCE [LARGE SCALE GENOMIC DNA]</scope>
    <source>
        <strain evidence="1 2">JCM 31130</strain>
    </source>
</reference>
<sequence>MGEKQDMTLGVNVNVSGNVDAQGNFTASATYSQGTSNPASSNVVQSDGSVNLGNMAFSGSDYNRQTDITFTLGGTVTNAAGASLPFSFPSDPTSAITITGRDGNGVDGMTAVAGSSVQSVVLDDEDKRNRSYNYCLTIWARTDSPNPGDGVSCTLDPVIVNRAD</sequence>
<evidence type="ECO:0000313" key="2">
    <source>
        <dbReference type="Proteomes" id="UP000318212"/>
    </source>
</evidence>
<name>A0A508A5J3_9GAMM</name>
<comment type="caution">
    <text evidence="1">The sequence shown here is derived from an EMBL/GenBank/DDBJ whole genome shotgun (WGS) entry which is preliminary data.</text>
</comment>
<dbReference type="AlphaFoldDB" id="A0A508A5J3"/>